<dbReference type="Proteomes" id="UP001163046">
    <property type="component" value="Unassembled WGS sequence"/>
</dbReference>
<dbReference type="SMART" id="SM01411">
    <property type="entry name" value="Ephrin_rec_like"/>
    <property type="match status" value="2"/>
</dbReference>
<dbReference type="SMART" id="SM00369">
    <property type="entry name" value="LRR_TYP"/>
    <property type="match status" value="5"/>
</dbReference>
<dbReference type="Gene3D" id="3.80.10.10">
    <property type="entry name" value="Ribonuclease Inhibitor"/>
    <property type="match status" value="1"/>
</dbReference>
<keyword evidence="3" id="KW-1133">Transmembrane helix</keyword>
<feature type="transmembrane region" description="Helical" evidence="3">
    <location>
        <begin position="512"/>
        <end position="537"/>
    </location>
</feature>
<feature type="chain" id="PRO_5040925485" description="DUF7630 domain-containing protein" evidence="4">
    <location>
        <begin position="24"/>
        <end position="908"/>
    </location>
</feature>
<sequence>MGSTAMCVILNQIILVLWLVVRCETSVCDKCNCTSFGMTRIRVKCNATGHMPSGIPSNTVELTLAHNLFWLDDLKVILKGVKHLRYMDTDSNPLIGPTLASDIFAGFDNMDYLQLNNNRITDISRLGKSRIDRVIELSLADNQIDDLPTEVFQNIAVIGLMALIKNSLAYIPRNVFAETPLQSLFIHSNAISHLDGKAFKGLSDLKLLTIFDNPFEILPDRIFDEISYDAKVECAPSASFHIVSYGTEIDYMTGLRRSGFVCRRCKPAHGIDVRCSNCSLCAAGFYNDIYGPFGSCLVCPAGGFYQDQMGQVECKRCSIGTFVSVKDFPGTSVSDCLACPYGTLSNETAGYRACRCLHNFYRLDRFGACSACPAYGFVCENDTAILAPNYFWKWSNQSMKKRYHNFVNNIHSLGREYDKKFSTFTGSLPKPVKCPHADSCKGGIDSECQEGYQGTLCASCTNGFYPRFNACLRCPRLTVTIISTVLVIVLFVAVFLMVLWGDSKRTENNRTIADIIMSCFKIVIGFYQVIAGIFSALARVQWPVALITMEKFLKVFEGNIMQFAPLSCIHSRLRLDQFFKFLGVISLNVSVVCIIMIYLLLKKRYIKNKMDCPNSEKLRAVSSLKKSCYRNIFLFLLTSYPTTSKTIIQTLPLPGACVETCFSDDNCISLLRADYSIRCFTPRHNLYWPIAAVFALYPVGFPLLVLFLIYKYRESQEEEDIAFGLRVFFENYKKQFWFWEITEMYRKLVLISLIFLFGSESLSQIAFTVVTVSVFGVAYTFFRPIKGKFEDRLQTFVLWIIFFDVCLGAIYTNWDVSQAHKENNSIVVNVLFVALNASVLVFAFGKGFLHVRSFWKKVYLCPIRCFSFFRQGIVFFKNKVVGFFDRLSLSAPSTDQFDAQAYLIEEYI</sequence>
<feature type="signal peptide" evidence="4">
    <location>
        <begin position="1"/>
        <end position="23"/>
    </location>
</feature>
<dbReference type="PANTHER" id="PTHR11319">
    <property type="entry name" value="G PROTEIN-COUPLED RECEPTOR-RELATED"/>
    <property type="match status" value="1"/>
</dbReference>
<evidence type="ECO:0000313" key="7">
    <source>
        <dbReference type="Proteomes" id="UP001163046"/>
    </source>
</evidence>
<accession>A0A9X0CKI5</accession>
<evidence type="ECO:0000256" key="1">
    <source>
        <dbReference type="ARBA" id="ARBA00022614"/>
    </source>
</evidence>
<evidence type="ECO:0000256" key="2">
    <source>
        <dbReference type="ARBA" id="ARBA00022737"/>
    </source>
</evidence>
<protein>
    <recommendedName>
        <fullName evidence="5">DUF7630 domain-containing protein</fullName>
    </recommendedName>
</protein>
<dbReference type="AlphaFoldDB" id="A0A9X0CKI5"/>
<feature type="transmembrane region" description="Helical" evidence="3">
    <location>
        <begin position="686"/>
        <end position="710"/>
    </location>
</feature>
<feature type="transmembrane region" description="Helical" evidence="3">
    <location>
        <begin position="477"/>
        <end position="500"/>
    </location>
</feature>
<evidence type="ECO:0000259" key="5">
    <source>
        <dbReference type="Pfam" id="PF24633"/>
    </source>
</evidence>
<keyword evidence="2" id="KW-0677">Repeat</keyword>
<feature type="transmembrane region" description="Helical" evidence="3">
    <location>
        <begin position="581"/>
        <end position="601"/>
    </location>
</feature>
<proteinExistence type="predicted"/>
<dbReference type="OrthoDB" id="10062419at2759"/>
<dbReference type="InterPro" id="IPR056047">
    <property type="entry name" value="CRMPA-like_DUF7630"/>
</dbReference>
<gene>
    <name evidence="6" type="ORF">OS493_016880</name>
</gene>
<keyword evidence="4" id="KW-0732">Signal</keyword>
<comment type="caution">
    <text evidence="6">The sequence shown here is derived from an EMBL/GenBank/DDBJ whole genome shotgun (WGS) entry which is preliminary data.</text>
</comment>
<name>A0A9X0CKI5_9CNID</name>
<dbReference type="InterPro" id="IPR001611">
    <property type="entry name" value="Leu-rich_rpt"/>
</dbReference>
<dbReference type="SUPFAM" id="SSF52058">
    <property type="entry name" value="L domain-like"/>
    <property type="match status" value="1"/>
</dbReference>
<dbReference type="InterPro" id="IPR032675">
    <property type="entry name" value="LRR_dom_sf"/>
</dbReference>
<dbReference type="InterPro" id="IPR003591">
    <property type="entry name" value="Leu-rich_rpt_typical-subtyp"/>
</dbReference>
<feature type="domain" description="DUF7630" evidence="5">
    <location>
        <begin position="432"/>
        <end position="474"/>
    </location>
</feature>
<evidence type="ECO:0000256" key="4">
    <source>
        <dbReference type="SAM" id="SignalP"/>
    </source>
</evidence>
<dbReference type="PANTHER" id="PTHR11319:SF35">
    <property type="entry name" value="OUTER MEMBRANE PROTEIN PMPC-RELATED"/>
    <property type="match status" value="1"/>
</dbReference>
<feature type="transmembrane region" description="Helical" evidence="3">
    <location>
        <begin position="793"/>
        <end position="814"/>
    </location>
</feature>
<dbReference type="Gene3D" id="2.10.50.10">
    <property type="entry name" value="Tumor Necrosis Factor Receptor, subunit A, domain 2"/>
    <property type="match status" value="1"/>
</dbReference>
<keyword evidence="1" id="KW-0433">Leucine-rich repeat</keyword>
<reference evidence="6" key="1">
    <citation type="submission" date="2023-01" db="EMBL/GenBank/DDBJ databases">
        <title>Genome assembly of the deep-sea coral Lophelia pertusa.</title>
        <authorList>
            <person name="Herrera S."/>
            <person name="Cordes E."/>
        </authorList>
    </citation>
    <scope>NUCLEOTIDE SEQUENCE</scope>
    <source>
        <strain evidence="6">USNM1676648</strain>
        <tissue evidence="6">Polyp</tissue>
    </source>
</reference>
<keyword evidence="7" id="KW-1185">Reference proteome</keyword>
<dbReference type="PROSITE" id="PS51450">
    <property type="entry name" value="LRR"/>
    <property type="match status" value="1"/>
</dbReference>
<organism evidence="6 7">
    <name type="scientific">Desmophyllum pertusum</name>
    <dbReference type="NCBI Taxonomy" id="174260"/>
    <lineage>
        <taxon>Eukaryota</taxon>
        <taxon>Metazoa</taxon>
        <taxon>Cnidaria</taxon>
        <taxon>Anthozoa</taxon>
        <taxon>Hexacorallia</taxon>
        <taxon>Scleractinia</taxon>
        <taxon>Caryophylliina</taxon>
        <taxon>Caryophylliidae</taxon>
        <taxon>Desmophyllum</taxon>
    </lineage>
</organism>
<evidence type="ECO:0000313" key="6">
    <source>
        <dbReference type="EMBL" id="KAJ7360251.1"/>
    </source>
</evidence>
<feature type="transmembrane region" description="Helical" evidence="3">
    <location>
        <begin position="826"/>
        <end position="849"/>
    </location>
</feature>
<feature type="transmembrane region" description="Helical" evidence="3">
    <location>
        <begin position="748"/>
        <end position="781"/>
    </location>
</feature>
<keyword evidence="3" id="KW-0472">Membrane</keyword>
<dbReference type="EMBL" id="MU827310">
    <property type="protein sequence ID" value="KAJ7360251.1"/>
    <property type="molecule type" value="Genomic_DNA"/>
</dbReference>
<dbReference type="Pfam" id="PF24633">
    <property type="entry name" value="DUF7630"/>
    <property type="match status" value="1"/>
</dbReference>
<evidence type="ECO:0000256" key="3">
    <source>
        <dbReference type="SAM" id="Phobius"/>
    </source>
</evidence>
<keyword evidence="3" id="KW-0812">Transmembrane</keyword>